<dbReference type="GeneID" id="14924776"/>
<keyword evidence="2" id="KW-1185">Reference proteome</keyword>
<organism evidence="1 2">
    <name type="scientific">Acanthamoeba castellanii (strain ATCC 30010 / Neff)</name>
    <dbReference type="NCBI Taxonomy" id="1257118"/>
    <lineage>
        <taxon>Eukaryota</taxon>
        <taxon>Amoebozoa</taxon>
        <taxon>Discosea</taxon>
        <taxon>Longamoebia</taxon>
        <taxon>Centramoebida</taxon>
        <taxon>Acanthamoebidae</taxon>
        <taxon>Acanthamoeba</taxon>
    </lineage>
</organism>
<protein>
    <submittedName>
        <fullName evidence="1">Uncharacterized protein</fullName>
    </submittedName>
</protein>
<dbReference type="Proteomes" id="UP000011083">
    <property type="component" value="Unassembled WGS sequence"/>
</dbReference>
<dbReference type="RefSeq" id="XP_004353310.1">
    <property type="nucleotide sequence ID" value="XM_004353258.1"/>
</dbReference>
<reference evidence="1 2" key="1">
    <citation type="journal article" date="2013" name="Genome Biol.">
        <title>Genome of Acanthamoeba castellanii highlights extensive lateral gene transfer and early evolution of tyrosine kinase signaling.</title>
        <authorList>
            <person name="Clarke M."/>
            <person name="Lohan A.J."/>
            <person name="Liu B."/>
            <person name="Lagkouvardos I."/>
            <person name="Roy S."/>
            <person name="Zafar N."/>
            <person name="Bertelli C."/>
            <person name="Schilde C."/>
            <person name="Kianianmomeni A."/>
            <person name="Burglin T.R."/>
            <person name="Frech C."/>
            <person name="Turcotte B."/>
            <person name="Kopec K.O."/>
            <person name="Synnott J.M."/>
            <person name="Choo C."/>
            <person name="Paponov I."/>
            <person name="Finkler A."/>
            <person name="Soon Heng Tan C."/>
            <person name="Hutchins A.P."/>
            <person name="Weinmeier T."/>
            <person name="Rattei T."/>
            <person name="Chu J.S."/>
            <person name="Gimenez G."/>
            <person name="Irimia M."/>
            <person name="Rigden D.J."/>
            <person name="Fitzpatrick D.A."/>
            <person name="Lorenzo-Morales J."/>
            <person name="Bateman A."/>
            <person name="Chiu C.H."/>
            <person name="Tang P."/>
            <person name="Hegemann P."/>
            <person name="Fromm H."/>
            <person name="Raoult D."/>
            <person name="Greub G."/>
            <person name="Miranda-Saavedra D."/>
            <person name="Chen N."/>
            <person name="Nash P."/>
            <person name="Ginger M.L."/>
            <person name="Horn M."/>
            <person name="Schaap P."/>
            <person name="Caler L."/>
            <person name="Loftus B."/>
        </authorList>
    </citation>
    <scope>NUCLEOTIDE SEQUENCE [LARGE SCALE GENOMIC DNA]</scope>
    <source>
        <strain evidence="1 2">Neff</strain>
    </source>
</reference>
<dbReference type="AlphaFoldDB" id="L8HEW9"/>
<dbReference type="KEGG" id="acan:ACA1_025850"/>
<dbReference type="VEuPathDB" id="AmoebaDB:ACA1_025850"/>
<dbReference type="EMBL" id="KB007852">
    <property type="protein sequence ID" value="ELR23782.1"/>
    <property type="molecule type" value="Genomic_DNA"/>
</dbReference>
<sequence>MTLPNVLEHKTTPAQTQLPSPYLADHWEDAIRQELHCLLAQGGLLCITLPQYEKGYVSEKTRINALAQWASTEALNTINKNPQQEPTELLDFFRSVRGRTDEFKRLLQMKTLDLAHAIAASAYT</sequence>
<name>L8HEW9_ACACF</name>
<accession>L8HEW9</accession>
<evidence type="ECO:0000313" key="1">
    <source>
        <dbReference type="EMBL" id="ELR23782.1"/>
    </source>
</evidence>
<gene>
    <name evidence="1" type="ORF">ACA1_025850</name>
</gene>
<proteinExistence type="predicted"/>
<evidence type="ECO:0000313" key="2">
    <source>
        <dbReference type="Proteomes" id="UP000011083"/>
    </source>
</evidence>